<dbReference type="EMBL" id="JAUTXT010000003">
    <property type="protein sequence ID" value="KAK3678800.1"/>
    <property type="molecule type" value="Genomic_DNA"/>
</dbReference>
<organism evidence="3 4">
    <name type="scientific">Recurvomyces mirabilis</name>
    <dbReference type="NCBI Taxonomy" id="574656"/>
    <lineage>
        <taxon>Eukaryota</taxon>
        <taxon>Fungi</taxon>
        <taxon>Dikarya</taxon>
        <taxon>Ascomycota</taxon>
        <taxon>Pezizomycotina</taxon>
        <taxon>Dothideomycetes</taxon>
        <taxon>Dothideomycetidae</taxon>
        <taxon>Mycosphaerellales</taxon>
        <taxon>Teratosphaeriaceae</taxon>
        <taxon>Recurvomyces</taxon>
    </lineage>
</organism>
<gene>
    <name evidence="3" type="ORF">LTR78_001253</name>
</gene>
<evidence type="ECO:0000313" key="4">
    <source>
        <dbReference type="Proteomes" id="UP001274830"/>
    </source>
</evidence>
<dbReference type="GO" id="GO:0005811">
    <property type="term" value="C:lipid droplet"/>
    <property type="evidence" value="ECO:0007669"/>
    <property type="project" value="TreeGrafter"/>
</dbReference>
<feature type="compositionally biased region" description="Polar residues" evidence="1">
    <location>
        <begin position="137"/>
        <end position="147"/>
    </location>
</feature>
<dbReference type="AlphaFoldDB" id="A0AAE0WVF4"/>
<comment type="caution">
    <text evidence="3">The sequence shown here is derived from an EMBL/GenBank/DDBJ whole genome shotgun (WGS) entry which is preliminary data.</text>
</comment>
<evidence type="ECO:0000259" key="2">
    <source>
        <dbReference type="Pfam" id="PF14831"/>
    </source>
</evidence>
<dbReference type="InterPro" id="IPR053056">
    <property type="entry name" value="Lipid_Metab_Assoc_Protein"/>
</dbReference>
<evidence type="ECO:0000256" key="1">
    <source>
        <dbReference type="SAM" id="MobiDB-lite"/>
    </source>
</evidence>
<dbReference type="Pfam" id="PF09804">
    <property type="entry name" value="DENND11"/>
    <property type="match status" value="1"/>
</dbReference>
<feature type="domain" description="DUF4484" evidence="2">
    <location>
        <begin position="373"/>
        <end position="478"/>
    </location>
</feature>
<dbReference type="PANTHER" id="PTHR28153:SF1">
    <property type="entry name" value="DUF4484 DOMAIN-CONTAINING PROTEIN"/>
    <property type="match status" value="1"/>
</dbReference>
<feature type="region of interest" description="Disordered" evidence="1">
    <location>
        <begin position="136"/>
        <end position="174"/>
    </location>
</feature>
<evidence type="ECO:0000313" key="3">
    <source>
        <dbReference type="EMBL" id="KAK3678800.1"/>
    </source>
</evidence>
<proteinExistence type="predicted"/>
<keyword evidence="4" id="KW-1185">Reference proteome</keyword>
<accession>A0AAE0WVF4</accession>
<dbReference type="PANTHER" id="PTHR28153">
    <property type="entry name" value="PROTEIN, PUTATIVE-RELATED"/>
    <property type="match status" value="1"/>
</dbReference>
<feature type="domain" description="DUF4484" evidence="2">
    <location>
        <begin position="481"/>
        <end position="536"/>
    </location>
</feature>
<reference evidence="3" key="1">
    <citation type="submission" date="2023-07" db="EMBL/GenBank/DDBJ databases">
        <title>Black Yeasts Isolated from many extreme environments.</title>
        <authorList>
            <person name="Coleine C."/>
            <person name="Stajich J.E."/>
            <person name="Selbmann L."/>
        </authorList>
    </citation>
    <scope>NUCLEOTIDE SEQUENCE</scope>
    <source>
        <strain evidence="3">CCFEE 5485</strain>
    </source>
</reference>
<dbReference type="InterPro" id="IPR028115">
    <property type="entry name" value="DUF4484"/>
</dbReference>
<dbReference type="InterPro" id="IPR018626">
    <property type="entry name" value="LCHN/Anr2"/>
</dbReference>
<name>A0AAE0WVF4_9PEZI</name>
<sequence>MASHDAPPIAALFRVIFDQKVGYTIAWQRTLPDLDLSGVEFRSLPSGLHGVKKDIVYFVHGDGQYAGISAFAQDVADESHRNAFFCAVGVLVPLNGTQLGKSWLHASGLRELARQQLKHGQDNRVIELYWKNHRADNGTSGQSASPEQSRRSSGAGMKKKRAVSNATEGLHIGDGKATDHPALHMHDFLETFGPLIFPIYRAALSRQRILLLGSPPVQQSCSTVYILSILSSITHAAADALQPDAVDELARTESLFSIGIADMTTLTSRSGANGYVATTTDDILGEKKTLYDLLVELPPASPGSKRRWPRLSTSEGKIIRASQRDLRRYRLLREELRRLGILQSDHHDGAEDALLVETNSATNDVQHDESEIVEPVSWTAAAYNAAIWWASAGANHLDNEAEEELLLEQELLAELPEIHDALSTDNNTTTPTADNNQEGLSSKAETATLLTSYFHRLTTHIITSLASLVDGADDETEAGVSEDAVSVSAEDVRNLSLDPWSESDRVFVAEMVKKWFGRETEVGKAEGWTVCGVRVC</sequence>
<dbReference type="Proteomes" id="UP001274830">
    <property type="component" value="Unassembled WGS sequence"/>
</dbReference>
<protein>
    <recommendedName>
        <fullName evidence="2">DUF4484 domain-containing protein</fullName>
    </recommendedName>
</protein>
<dbReference type="Pfam" id="PF14831">
    <property type="entry name" value="DUF4484"/>
    <property type="match status" value="2"/>
</dbReference>